<comment type="caution">
    <text evidence="2">The sequence shown here is derived from an EMBL/GenBank/DDBJ whole genome shotgun (WGS) entry which is preliminary data.</text>
</comment>
<sequence length="112" mass="12143">MDNYNSFSTIDHLVEFGMGMAIAQQMVSTMNHCIGNMQIAGTGNNLNQGKSPVLYHVLVNNAVAGGFSEEELATLAKAKSLTSETMVWKPGMSGWMQAKNVPEVQKIILLNP</sequence>
<dbReference type="Proteomes" id="UP001204486">
    <property type="component" value="Unassembled WGS sequence"/>
</dbReference>
<accession>A0AAW5IWX5</accession>
<feature type="domain" description="GYF" evidence="1">
    <location>
        <begin position="55"/>
        <end position="103"/>
    </location>
</feature>
<evidence type="ECO:0000259" key="1">
    <source>
        <dbReference type="Pfam" id="PF14237"/>
    </source>
</evidence>
<protein>
    <submittedName>
        <fullName evidence="2">DUF4339 domain-containing protein</fullName>
    </submittedName>
</protein>
<proteinExistence type="predicted"/>
<gene>
    <name evidence="2" type="ORF">NNC55_09165</name>
</gene>
<organism evidence="2 3">
    <name type="scientific">Segatella copri</name>
    <dbReference type="NCBI Taxonomy" id="165179"/>
    <lineage>
        <taxon>Bacteria</taxon>
        <taxon>Pseudomonadati</taxon>
        <taxon>Bacteroidota</taxon>
        <taxon>Bacteroidia</taxon>
        <taxon>Bacteroidales</taxon>
        <taxon>Prevotellaceae</taxon>
        <taxon>Segatella</taxon>
    </lineage>
</organism>
<name>A0AAW5IWX5_9BACT</name>
<evidence type="ECO:0000313" key="2">
    <source>
        <dbReference type="EMBL" id="MCP9600122.1"/>
    </source>
</evidence>
<dbReference type="EMBL" id="JANDWN010000021">
    <property type="protein sequence ID" value="MCP9600122.1"/>
    <property type="molecule type" value="Genomic_DNA"/>
</dbReference>
<evidence type="ECO:0000313" key="3">
    <source>
        <dbReference type="Proteomes" id="UP001204486"/>
    </source>
</evidence>
<dbReference type="RefSeq" id="WP_254974239.1">
    <property type="nucleotide sequence ID" value="NZ_JANDWK010000019.1"/>
</dbReference>
<reference evidence="2" key="1">
    <citation type="submission" date="2022-07" db="EMBL/GenBank/DDBJ databases">
        <title>Prevotella copri.</title>
        <authorList>
            <person name="Yang C."/>
        </authorList>
    </citation>
    <scope>NUCLEOTIDE SEQUENCE</scope>
    <source>
        <strain evidence="2">HF1476</strain>
    </source>
</reference>
<dbReference type="Pfam" id="PF14237">
    <property type="entry name" value="GYF_2"/>
    <property type="match status" value="1"/>
</dbReference>
<dbReference type="AlphaFoldDB" id="A0AAW5IWX5"/>
<dbReference type="InterPro" id="IPR025640">
    <property type="entry name" value="GYF_2"/>
</dbReference>